<dbReference type="EMBL" id="WBVS01000001">
    <property type="protein sequence ID" value="KAB7789204.1"/>
    <property type="molecule type" value="Genomic_DNA"/>
</dbReference>
<accession>A0A6I1GC57</accession>
<name>A0A6I1GC57_9BIFI</name>
<keyword evidence="2" id="KW-1185">Reference proteome</keyword>
<organism evidence="1 2">
    <name type="scientific">Bifidobacterium cebidarum</name>
    <dbReference type="NCBI Taxonomy" id="2650773"/>
    <lineage>
        <taxon>Bacteria</taxon>
        <taxon>Bacillati</taxon>
        <taxon>Actinomycetota</taxon>
        <taxon>Actinomycetes</taxon>
        <taxon>Bifidobacteriales</taxon>
        <taxon>Bifidobacteriaceae</taxon>
        <taxon>Bifidobacterium</taxon>
    </lineage>
</organism>
<evidence type="ECO:0000313" key="2">
    <source>
        <dbReference type="Proteomes" id="UP000468413"/>
    </source>
</evidence>
<evidence type="ECO:0000313" key="1">
    <source>
        <dbReference type="EMBL" id="KAB7789204.1"/>
    </source>
</evidence>
<reference evidence="1 2" key="1">
    <citation type="submission" date="2019-09" db="EMBL/GenBank/DDBJ databases">
        <title>Characterization of the phylogenetic diversity of two novel species belonging to the genus Bifidobacterium: Bifidobacterium cebidarum sp. nov. and Bifidobacterium leontopitheci sp. nov.</title>
        <authorList>
            <person name="Lugli G.A."/>
            <person name="Duranti S."/>
            <person name="Milani C."/>
            <person name="Turroni F."/>
            <person name="Ventura M."/>
        </authorList>
    </citation>
    <scope>NUCLEOTIDE SEQUENCE [LARGE SCALE GENOMIC DNA]</scope>
    <source>
        <strain evidence="1 2">LMG 31469</strain>
    </source>
</reference>
<sequence length="70" mass="8065">MNFDLLVHSRRVVRNGNSQHTQRRRITQRMVSSNPVNDMPQYVPEKYAECMLKPRTLNSGNVIGKGDDHA</sequence>
<protein>
    <submittedName>
        <fullName evidence="1">Uncharacterized protein</fullName>
    </submittedName>
</protein>
<comment type="caution">
    <text evidence="1">The sequence shown here is derived from an EMBL/GenBank/DDBJ whole genome shotgun (WGS) entry which is preliminary data.</text>
</comment>
<dbReference type="AlphaFoldDB" id="A0A6I1GC57"/>
<gene>
    <name evidence="1" type="ORF">F7D08_0156</name>
</gene>
<dbReference type="Proteomes" id="UP000468413">
    <property type="component" value="Unassembled WGS sequence"/>
</dbReference>
<proteinExistence type="predicted"/>